<dbReference type="PANTHER" id="PTHR12815:SF40">
    <property type="entry name" value="OUTER ENVELOPE PROTEIN 36, CHLOROPLASTIC-RELATED"/>
    <property type="match status" value="1"/>
</dbReference>
<dbReference type="InterPro" id="IPR039910">
    <property type="entry name" value="D15-like"/>
</dbReference>
<sequence length="361" mass="38796">MGAQKSIHAGKAKIDVNVDFTHKLCASLMLLPHSRNTGSLLSLVIGSLCIKHPNLFGGSEKLDVSWNKGLCDSNFLIAFRRPRPEWLSQQCFLIHHSVSPEIGVHGIPIDNFSRSGSGGVNLSRLSVGLDLNEPASSPWSSTTTIKFEHARLLSDDGRSITRDVEGFPVTCSGSPHDCMVVLKQESQYTKANDHSFSRFGIEIEQGIPVLSKWLVFNRFKFIGTKGVKLGPAFFLASLTGGSIVGDMAPYQAFAVGGIGSVRGYGEGAVGSGRSCLVANSELTFPLNKMLEGVIFLDYGTDMGSGRLVPGNPALRQGKPGSGVGLGYGFRFKCPLGHLHADYAINSFQQKTLYFGISNIAT</sequence>
<keyword evidence="1" id="KW-0934">Plastid</keyword>
<dbReference type="Pfam" id="PF01103">
    <property type="entry name" value="Omp85"/>
    <property type="match status" value="1"/>
</dbReference>
<evidence type="ECO:0000313" key="5">
    <source>
        <dbReference type="EMBL" id="MBX10563.1"/>
    </source>
</evidence>
<reference evidence="5" key="1">
    <citation type="submission" date="2018-02" db="EMBL/GenBank/DDBJ databases">
        <title>Rhizophora mucronata_Transcriptome.</title>
        <authorList>
            <person name="Meera S.P."/>
            <person name="Sreeshan A."/>
            <person name="Augustine A."/>
        </authorList>
    </citation>
    <scope>NUCLEOTIDE SEQUENCE</scope>
    <source>
        <tissue evidence="5">Leaf</tissue>
    </source>
</reference>
<evidence type="ECO:0000256" key="3">
    <source>
        <dbReference type="ARBA" id="ARBA00024013"/>
    </source>
</evidence>
<dbReference type="GO" id="GO:0009707">
    <property type="term" value="C:chloroplast outer membrane"/>
    <property type="evidence" value="ECO:0007669"/>
    <property type="project" value="UniProtKB-SubCell"/>
</dbReference>
<name>A0A2P2KXV9_RHIMU</name>
<organism evidence="5">
    <name type="scientific">Rhizophora mucronata</name>
    <name type="common">Asiatic mangrove</name>
    <dbReference type="NCBI Taxonomy" id="61149"/>
    <lineage>
        <taxon>Eukaryota</taxon>
        <taxon>Viridiplantae</taxon>
        <taxon>Streptophyta</taxon>
        <taxon>Embryophyta</taxon>
        <taxon>Tracheophyta</taxon>
        <taxon>Spermatophyta</taxon>
        <taxon>Magnoliopsida</taxon>
        <taxon>eudicotyledons</taxon>
        <taxon>Gunneridae</taxon>
        <taxon>Pentapetalae</taxon>
        <taxon>rosids</taxon>
        <taxon>fabids</taxon>
        <taxon>Malpighiales</taxon>
        <taxon>Rhizophoraceae</taxon>
        <taxon>Rhizophora</taxon>
    </lineage>
</organism>
<feature type="domain" description="Bacterial surface antigen (D15)" evidence="4">
    <location>
        <begin position="54"/>
        <end position="357"/>
    </location>
</feature>
<evidence type="ECO:0000256" key="2">
    <source>
        <dbReference type="ARBA" id="ARBA00023136"/>
    </source>
</evidence>
<keyword evidence="1" id="KW-1002">Plastid outer membrane</keyword>
<dbReference type="FunFam" id="2.40.160.50:FF:000007">
    <property type="entry name" value="Outer envelope protein 80, chloroplastic"/>
    <property type="match status" value="1"/>
</dbReference>
<dbReference type="GO" id="GO:0009793">
    <property type="term" value="P:embryo development ending in seed dormancy"/>
    <property type="evidence" value="ECO:0007669"/>
    <property type="project" value="TreeGrafter"/>
</dbReference>
<evidence type="ECO:0000259" key="4">
    <source>
        <dbReference type="Pfam" id="PF01103"/>
    </source>
</evidence>
<comment type="subcellular location">
    <subcellularLocation>
        <location evidence="3">Plastid</location>
        <location evidence="3">Chloroplast outer membrane</location>
    </subcellularLocation>
</comment>
<accession>A0A2P2KXV9</accession>
<keyword evidence="2" id="KW-0472">Membrane</keyword>
<proteinExistence type="predicted"/>
<dbReference type="AlphaFoldDB" id="A0A2P2KXV9"/>
<dbReference type="InterPro" id="IPR000184">
    <property type="entry name" value="Bac_surfAg_D15"/>
</dbReference>
<protein>
    <recommendedName>
        <fullName evidence="4">Bacterial surface antigen (D15) domain-containing protein</fullName>
    </recommendedName>
</protein>
<evidence type="ECO:0000256" key="1">
    <source>
        <dbReference type="ARBA" id="ARBA00022805"/>
    </source>
</evidence>
<dbReference type="Gene3D" id="2.40.160.50">
    <property type="entry name" value="membrane protein fhac: a member of the omp85/tpsb transporter family"/>
    <property type="match status" value="1"/>
</dbReference>
<dbReference type="GO" id="GO:0009658">
    <property type="term" value="P:chloroplast organization"/>
    <property type="evidence" value="ECO:0007669"/>
    <property type="project" value="TreeGrafter"/>
</dbReference>
<dbReference type="EMBL" id="GGEC01030079">
    <property type="protein sequence ID" value="MBX10563.1"/>
    <property type="molecule type" value="Transcribed_RNA"/>
</dbReference>
<dbReference type="PANTHER" id="PTHR12815">
    <property type="entry name" value="SORTING AND ASSEMBLY MACHINERY SAMM50 PROTEIN FAMILY MEMBER"/>
    <property type="match status" value="1"/>
</dbReference>